<organism evidence="1 2">
    <name type="scientific">Alternaria alternata</name>
    <name type="common">Alternaria rot fungus</name>
    <name type="synonym">Torula alternata</name>
    <dbReference type="NCBI Taxonomy" id="5599"/>
    <lineage>
        <taxon>Eukaryota</taxon>
        <taxon>Fungi</taxon>
        <taxon>Dikarya</taxon>
        <taxon>Ascomycota</taxon>
        <taxon>Pezizomycotina</taxon>
        <taxon>Dothideomycetes</taxon>
        <taxon>Pleosporomycetidae</taxon>
        <taxon>Pleosporales</taxon>
        <taxon>Pleosporineae</taxon>
        <taxon>Pleosporaceae</taxon>
        <taxon>Alternaria</taxon>
        <taxon>Alternaria sect. Alternaria</taxon>
        <taxon>Alternaria alternata complex</taxon>
    </lineage>
</organism>
<dbReference type="EMBL" id="KV441470">
    <property type="protein sequence ID" value="OAG25011.1"/>
    <property type="molecule type" value="Genomic_DNA"/>
</dbReference>
<evidence type="ECO:0000313" key="2">
    <source>
        <dbReference type="Proteomes" id="UP000077248"/>
    </source>
</evidence>
<dbReference type="RefSeq" id="XP_018390432.1">
    <property type="nucleotide sequence ID" value="XM_018531107.1"/>
</dbReference>
<dbReference type="AlphaFoldDB" id="A0A177E0R3"/>
<dbReference type="VEuPathDB" id="FungiDB:CC77DRAFT_297365"/>
<sequence length="65" mass="7029">MAYRFCSTVLAILPWTVQSHQRKIGANGAVTSEVEVCSTVGIDLLRDGGNAADAVSYLYRRNIAV</sequence>
<dbReference type="GeneID" id="29116701"/>
<accession>A0A177E0R3</accession>
<keyword evidence="2" id="KW-1185">Reference proteome</keyword>
<dbReference type="KEGG" id="aalt:CC77DRAFT_297365"/>
<proteinExistence type="predicted"/>
<gene>
    <name evidence="1" type="ORF">CC77DRAFT_297365</name>
</gene>
<reference evidence="1 2" key="1">
    <citation type="submission" date="2016-05" db="EMBL/GenBank/DDBJ databases">
        <title>Comparative analysis of secretome profiles of manganese(II)-oxidizing ascomycete fungi.</title>
        <authorList>
            <consortium name="DOE Joint Genome Institute"/>
            <person name="Zeiner C.A."/>
            <person name="Purvine S.O."/>
            <person name="Zink E.M."/>
            <person name="Wu S."/>
            <person name="Pasa-Tolic L."/>
            <person name="Chaput D.L."/>
            <person name="Haridas S."/>
            <person name="Grigoriev I.V."/>
            <person name="Santelli C.M."/>
            <person name="Hansel C.M."/>
        </authorList>
    </citation>
    <scope>NUCLEOTIDE SEQUENCE [LARGE SCALE GENOMIC DNA]</scope>
    <source>
        <strain evidence="1 2">SRC1lrK2f</strain>
    </source>
</reference>
<name>A0A177E0R3_ALTAL</name>
<protein>
    <submittedName>
        <fullName evidence="1">Uncharacterized protein</fullName>
    </submittedName>
</protein>
<dbReference type="SUPFAM" id="SSF56235">
    <property type="entry name" value="N-terminal nucleophile aminohydrolases (Ntn hydrolases)"/>
    <property type="match status" value="1"/>
</dbReference>
<dbReference type="Proteomes" id="UP000077248">
    <property type="component" value="Unassembled WGS sequence"/>
</dbReference>
<dbReference type="InterPro" id="IPR029055">
    <property type="entry name" value="Ntn_hydrolases_N"/>
</dbReference>
<evidence type="ECO:0000313" key="1">
    <source>
        <dbReference type="EMBL" id="OAG25011.1"/>
    </source>
</evidence>